<keyword evidence="4" id="KW-1003">Cell membrane</keyword>
<dbReference type="Gene3D" id="1.10.3470.10">
    <property type="entry name" value="ABC transporter involved in vitamin B12 uptake, BtuC"/>
    <property type="match status" value="1"/>
</dbReference>
<accession>A0A7R6SZ55</accession>
<comment type="similarity">
    <text evidence="2">Belongs to the binding-protein-dependent transport system permease family. FecCD subfamily.</text>
</comment>
<keyword evidence="6 8" id="KW-1133">Transmembrane helix</keyword>
<evidence type="ECO:0000313" key="10">
    <source>
        <dbReference type="Proteomes" id="UP000595564"/>
    </source>
</evidence>
<gene>
    <name evidence="9" type="ORF">TTHT_0840</name>
</gene>
<feature type="transmembrane region" description="Helical" evidence="8">
    <location>
        <begin position="269"/>
        <end position="288"/>
    </location>
</feature>
<evidence type="ECO:0000256" key="5">
    <source>
        <dbReference type="ARBA" id="ARBA00022692"/>
    </source>
</evidence>
<dbReference type="AlphaFoldDB" id="A0A7R6SZ55"/>
<evidence type="ECO:0000256" key="7">
    <source>
        <dbReference type="ARBA" id="ARBA00023136"/>
    </source>
</evidence>
<evidence type="ECO:0000256" key="3">
    <source>
        <dbReference type="ARBA" id="ARBA00022448"/>
    </source>
</evidence>
<dbReference type="RefSeq" id="WP_201328749.1">
    <property type="nucleotide sequence ID" value="NZ_AP017470.1"/>
</dbReference>
<feature type="transmembrane region" description="Helical" evidence="8">
    <location>
        <begin position="226"/>
        <end position="257"/>
    </location>
</feature>
<reference evidence="10" key="1">
    <citation type="journal article" date="2012" name="Extremophiles">
        <title>Thermotomaculum hydrothermale gen. nov., sp. nov., a novel heterotrophic thermophile within the phylum Acidobacteria from a deep-sea hydrothermal vent chimney in the Southern Okinawa Trough.</title>
        <authorList>
            <person name="Izumi H."/>
            <person name="Nunoura T."/>
            <person name="Miyazaki M."/>
            <person name="Mino S."/>
            <person name="Toki T."/>
            <person name="Takai K."/>
            <person name="Sako Y."/>
            <person name="Sawabe T."/>
            <person name="Nakagawa S."/>
        </authorList>
    </citation>
    <scope>NUCLEOTIDE SEQUENCE [LARGE SCALE GENOMIC DNA]</scope>
    <source>
        <strain evidence="10">AC55</strain>
    </source>
</reference>
<feature type="transmembrane region" description="Helical" evidence="8">
    <location>
        <begin position="294"/>
        <end position="315"/>
    </location>
</feature>
<keyword evidence="10" id="KW-1185">Reference proteome</keyword>
<organism evidence="9 10">
    <name type="scientific">Thermotomaculum hydrothermale</name>
    <dbReference type="NCBI Taxonomy" id="981385"/>
    <lineage>
        <taxon>Bacteria</taxon>
        <taxon>Pseudomonadati</taxon>
        <taxon>Acidobacteriota</taxon>
        <taxon>Holophagae</taxon>
        <taxon>Thermotomaculales</taxon>
        <taxon>Thermotomaculaceae</taxon>
        <taxon>Thermotomaculum</taxon>
    </lineage>
</organism>
<feature type="transmembrane region" description="Helical" evidence="8">
    <location>
        <begin position="107"/>
        <end position="125"/>
    </location>
</feature>
<evidence type="ECO:0000313" key="9">
    <source>
        <dbReference type="EMBL" id="BBB32402.1"/>
    </source>
</evidence>
<feature type="transmembrane region" description="Helical" evidence="8">
    <location>
        <begin position="180"/>
        <end position="200"/>
    </location>
</feature>
<dbReference type="KEGG" id="thyd:TTHT_0840"/>
<dbReference type="PANTHER" id="PTHR30472:SF25">
    <property type="entry name" value="ABC TRANSPORTER PERMEASE PROTEIN MJ0876-RELATED"/>
    <property type="match status" value="1"/>
</dbReference>
<comment type="subcellular location">
    <subcellularLocation>
        <location evidence="1">Cell membrane</location>
        <topology evidence="1">Multi-pass membrane protein</topology>
    </subcellularLocation>
</comment>
<dbReference type="GO" id="GO:0005886">
    <property type="term" value="C:plasma membrane"/>
    <property type="evidence" value="ECO:0007669"/>
    <property type="project" value="UniProtKB-SubCell"/>
</dbReference>
<feature type="transmembrane region" description="Helical" evidence="8">
    <location>
        <begin position="137"/>
        <end position="159"/>
    </location>
</feature>
<sequence length="319" mass="35465">MFMRNALNFVALILLIFVLFIAVILYFPERLNYPFSDTDLFILKSIRFPMFIVAFLVGGSLSISGLVFQTVFDNPLATPYTLGVASGASLGVVIYTVFLAKVIHIPLIFFSLLGGLLSVFVIFLIAKVVNYYSSQTILLSGVALNFFFGSLILFFQYFANRFDTFEIYRWLLGGIKPEKPSLLLLLAIVSLIVLVLLMLLSRKLDLFLLGDTIAKTKGLDTEKYRLIFITLVSVLTAFCVSIAGPIAFVGIIVPHIVVRLFDGLHRERLLFSFLLGGVSLVLCQALSVKILYPSILPIGVLTAIIGTPIFIYILILRNK</sequence>
<dbReference type="InterPro" id="IPR037294">
    <property type="entry name" value="ABC_BtuC-like"/>
</dbReference>
<dbReference type="CDD" id="cd06550">
    <property type="entry name" value="TM_ABC_iron-siderophores_like"/>
    <property type="match status" value="1"/>
</dbReference>
<evidence type="ECO:0000256" key="2">
    <source>
        <dbReference type="ARBA" id="ARBA00007935"/>
    </source>
</evidence>
<keyword evidence="3" id="KW-0813">Transport</keyword>
<dbReference type="InterPro" id="IPR000522">
    <property type="entry name" value="ABC_transptr_permease_BtuC"/>
</dbReference>
<proteinExistence type="inferred from homology"/>
<dbReference type="Pfam" id="PF01032">
    <property type="entry name" value="FecCD"/>
    <property type="match status" value="1"/>
</dbReference>
<evidence type="ECO:0000256" key="4">
    <source>
        <dbReference type="ARBA" id="ARBA00022475"/>
    </source>
</evidence>
<name>A0A7R6SZ55_9BACT</name>
<dbReference type="GO" id="GO:0022857">
    <property type="term" value="F:transmembrane transporter activity"/>
    <property type="evidence" value="ECO:0007669"/>
    <property type="project" value="InterPro"/>
</dbReference>
<protein>
    <submittedName>
        <fullName evidence="9">Iron complex transport system permease protein</fullName>
    </submittedName>
</protein>
<feature type="transmembrane region" description="Helical" evidence="8">
    <location>
        <begin position="6"/>
        <end position="27"/>
    </location>
</feature>
<keyword evidence="5 8" id="KW-0812">Transmembrane</keyword>
<dbReference type="SUPFAM" id="SSF81345">
    <property type="entry name" value="ABC transporter involved in vitamin B12 uptake, BtuC"/>
    <property type="match status" value="1"/>
</dbReference>
<evidence type="ECO:0000256" key="8">
    <source>
        <dbReference type="SAM" id="Phobius"/>
    </source>
</evidence>
<feature type="transmembrane region" description="Helical" evidence="8">
    <location>
        <begin position="48"/>
        <end position="68"/>
    </location>
</feature>
<evidence type="ECO:0000256" key="6">
    <source>
        <dbReference type="ARBA" id="ARBA00022989"/>
    </source>
</evidence>
<feature type="transmembrane region" description="Helical" evidence="8">
    <location>
        <begin position="80"/>
        <end position="100"/>
    </location>
</feature>
<dbReference type="EMBL" id="AP017470">
    <property type="protein sequence ID" value="BBB32402.1"/>
    <property type="molecule type" value="Genomic_DNA"/>
</dbReference>
<dbReference type="PANTHER" id="PTHR30472">
    <property type="entry name" value="FERRIC ENTEROBACTIN TRANSPORT SYSTEM PERMEASE PROTEIN"/>
    <property type="match status" value="1"/>
</dbReference>
<dbReference type="Proteomes" id="UP000595564">
    <property type="component" value="Chromosome"/>
</dbReference>
<keyword evidence="7 8" id="KW-0472">Membrane</keyword>
<evidence type="ECO:0000256" key="1">
    <source>
        <dbReference type="ARBA" id="ARBA00004651"/>
    </source>
</evidence>